<name>A0ABD5E852_9ACTN</name>
<gene>
    <name evidence="2" type="ORF">RM574_18290</name>
</gene>
<comment type="caution">
    <text evidence="2">The sequence shown here is derived from an EMBL/GenBank/DDBJ whole genome shotgun (WGS) entry which is preliminary data.</text>
</comment>
<dbReference type="Proteomes" id="UP001183607">
    <property type="component" value="Unassembled WGS sequence"/>
</dbReference>
<feature type="region of interest" description="Disordered" evidence="1">
    <location>
        <begin position="75"/>
        <end position="105"/>
    </location>
</feature>
<feature type="compositionally biased region" description="Low complexity" evidence="1">
    <location>
        <begin position="75"/>
        <end position="93"/>
    </location>
</feature>
<organism evidence="2 3">
    <name type="scientific">Streptomyces evansiae</name>
    <dbReference type="NCBI Taxonomy" id="3075535"/>
    <lineage>
        <taxon>Bacteria</taxon>
        <taxon>Bacillati</taxon>
        <taxon>Actinomycetota</taxon>
        <taxon>Actinomycetes</taxon>
        <taxon>Kitasatosporales</taxon>
        <taxon>Streptomycetaceae</taxon>
        <taxon>Streptomyces</taxon>
    </lineage>
</organism>
<dbReference type="EMBL" id="JAVRER010000027">
    <property type="protein sequence ID" value="MDT0417440.1"/>
    <property type="molecule type" value="Genomic_DNA"/>
</dbReference>
<sequence>MGWVPVSAGAALARVLGVPVDPVAAARAVLEGRPVARDLLVDDSDGVVLGALVLPVPGARGRGGALRRLGVRASGGTEAGAGPLAEAGAIPPGEEAEPERPGGGHGWWRRIRGLRAAPDQVPGAAARAGLRIEADGELLADLATPLHSLTVTPSPARAPLGPVGAASTAPRTDTSGYAGVRIVPAARTADPVLAHARTVTVSGPDFHYLVDGAPAGPVRSRTWTVRRGIWSIVVT</sequence>
<proteinExistence type="predicted"/>
<dbReference type="AlphaFoldDB" id="A0ABD5E852"/>
<dbReference type="RefSeq" id="WP_311677243.1">
    <property type="nucleotide sequence ID" value="NZ_JAVRER010000027.1"/>
</dbReference>
<evidence type="ECO:0000256" key="1">
    <source>
        <dbReference type="SAM" id="MobiDB-lite"/>
    </source>
</evidence>
<protein>
    <recommendedName>
        <fullName evidence="4">Diacylglycerol kinase</fullName>
    </recommendedName>
</protein>
<accession>A0ABD5E852</accession>
<evidence type="ECO:0000313" key="2">
    <source>
        <dbReference type="EMBL" id="MDT0417440.1"/>
    </source>
</evidence>
<evidence type="ECO:0000313" key="3">
    <source>
        <dbReference type="Proteomes" id="UP001183607"/>
    </source>
</evidence>
<evidence type="ECO:0008006" key="4">
    <source>
        <dbReference type="Google" id="ProtNLM"/>
    </source>
</evidence>
<reference evidence="3" key="1">
    <citation type="submission" date="2023-07" db="EMBL/GenBank/DDBJ databases">
        <title>30 novel species of actinomycetes from the DSMZ collection.</title>
        <authorList>
            <person name="Nouioui I."/>
        </authorList>
    </citation>
    <scope>NUCLEOTIDE SEQUENCE [LARGE SCALE GENOMIC DNA]</scope>
    <source>
        <strain evidence="3">DSM 41982</strain>
    </source>
</reference>